<feature type="signal peptide" evidence="1">
    <location>
        <begin position="1"/>
        <end position="23"/>
    </location>
</feature>
<sequence length="214" mass="24926">MMHMATLVCTVYLSSILSRWTSSLPIFSAFNQENETYELEGNHEFPRLIRREIPLKNLSMSNIKASIPKALEKISKIRLHKLKTCLCEGPKKDCRQELPKVEISREKLLEKNRTKTAHYKTYLDSMAEKDRKFCKTSTTEKLSTKRGETRTTTHKTRTTPCIREYSSTVFIGVVACPVNNAKIEYFLWVKPNRRKLSVKTKCIKRKRPDVLKQV</sequence>
<evidence type="ECO:0000256" key="1">
    <source>
        <dbReference type="SAM" id="SignalP"/>
    </source>
</evidence>
<feature type="chain" id="PRO_5015034123" evidence="1">
    <location>
        <begin position="24"/>
        <end position="214"/>
    </location>
</feature>
<evidence type="ECO:0000313" key="2">
    <source>
        <dbReference type="EMBL" id="JAG40381.1"/>
    </source>
</evidence>
<keyword evidence="1" id="KW-0732">Signal</keyword>
<feature type="non-terminal residue" evidence="2">
    <location>
        <position position="214"/>
    </location>
</feature>
<proteinExistence type="predicted"/>
<reference evidence="2" key="2">
    <citation type="submission" date="2014-07" db="EMBL/GenBank/DDBJ databases">
        <authorList>
            <person name="Hull J."/>
        </authorList>
    </citation>
    <scope>NUCLEOTIDE SEQUENCE</scope>
</reference>
<name>A0A0A9Z907_LYGHE</name>
<dbReference type="EMBL" id="GBHO01003223">
    <property type="protein sequence ID" value="JAG40381.1"/>
    <property type="molecule type" value="Transcribed_RNA"/>
</dbReference>
<gene>
    <name evidence="2" type="primary">Lamp1</name>
    <name evidence="2" type="ORF">CM83_100056</name>
</gene>
<reference evidence="2" key="1">
    <citation type="journal article" date="2014" name="PLoS ONE">
        <title>Transcriptome-Based Identification of ABC Transporters in the Western Tarnished Plant Bug Lygus hesperus.</title>
        <authorList>
            <person name="Hull J.J."/>
            <person name="Chaney K."/>
            <person name="Geib S.M."/>
            <person name="Fabrick J.A."/>
            <person name="Brent C.S."/>
            <person name="Walsh D."/>
            <person name="Lavine L.C."/>
        </authorList>
    </citation>
    <scope>NUCLEOTIDE SEQUENCE</scope>
</reference>
<accession>A0A0A9Z907</accession>
<reference evidence="3" key="3">
    <citation type="submission" date="2014-09" db="EMBL/GenBank/DDBJ databases">
        <authorList>
            <person name="Magalhaes I.L.F."/>
            <person name="Oliveira U."/>
            <person name="Santos F.R."/>
            <person name="Vidigal T.H.D.A."/>
            <person name="Brescovit A.D."/>
            <person name="Santos A.J."/>
        </authorList>
    </citation>
    <scope>NUCLEOTIDE SEQUENCE</scope>
</reference>
<evidence type="ECO:0000313" key="3">
    <source>
        <dbReference type="EMBL" id="JAG61415.1"/>
    </source>
</evidence>
<organism evidence="2">
    <name type="scientific">Lygus hesperus</name>
    <name type="common">Western plant bug</name>
    <dbReference type="NCBI Taxonomy" id="30085"/>
    <lineage>
        <taxon>Eukaryota</taxon>
        <taxon>Metazoa</taxon>
        <taxon>Ecdysozoa</taxon>
        <taxon>Arthropoda</taxon>
        <taxon>Hexapoda</taxon>
        <taxon>Insecta</taxon>
        <taxon>Pterygota</taxon>
        <taxon>Neoptera</taxon>
        <taxon>Paraneoptera</taxon>
        <taxon>Hemiptera</taxon>
        <taxon>Heteroptera</taxon>
        <taxon>Panheteroptera</taxon>
        <taxon>Cimicomorpha</taxon>
        <taxon>Miridae</taxon>
        <taxon>Mirini</taxon>
        <taxon>Lygus</taxon>
    </lineage>
</organism>
<dbReference type="EMBL" id="GBRD01004406">
    <property type="protein sequence ID" value="JAG61415.1"/>
    <property type="molecule type" value="Transcribed_RNA"/>
</dbReference>
<protein>
    <submittedName>
        <fullName evidence="2">Lysosome-associated membrane glycoprotein 1</fullName>
    </submittedName>
</protein>
<dbReference type="AlphaFoldDB" id="A0A0A9Z907"/>